<dbReference type="EMBL" id="JAFHDT010000002">
    <property type="protein sequence ID" value="KAI7812531.1"/>
    <property type="molecule type" value="Genomic_DNA"/>
</dbReference>
<keyword evidence="3" id="KW-1185">Reference proteome</keyword>
<accession>A0A9W8C9M0</accession>
<organism evidence="2 3">
    <name type="scientific">Triplophysa rosa</name>
    <name type="common">Cave loach</name>
    <dbReference type="NCBI Taxonomy" id="992332"/>
    <lineage>
        <taxon>Eukaryota</taxon>
        <taxon>Metazoa</taxon>
        <taxon>Chordata</taxon>
        <taxon>Craniata</taxon>
        <taxon>Vertebrata</taxon>
        <taxon>Euteleostomi</taxon>
        <taxon>Actinopterygii</taxon>
        <taxon>Neopterygii</taxon>
        <taxon>Teleostei</taxon>
        <taxon>Ostariophysi</taxon>
        <taxon>Cypriniformes</taxon>
        <taxon>Nemacheilidae</taxon>
        <taxon>Triplophysa</taxon>
    </lineage>
</organism>
<name>A0A9W8C9M0_TRIRA</name>
<evidence type="ECO:0000313" key="2">
    <source>
        <dbReference type="EMBL" id="KAI7812531.1"/>
    </source>
</evidence>
<proteinExistence type="predicted"/>
<dbReference type="AlphaFoldDB" id="A0A9W8C9M0"/>
<comment type="caution">
    <text evidence="2">The sequence shown here is derived from an EMBL/GenBank/DDBJ whole genome shotgun (WGS) entry which is preliminary data.</text>
</comment>
<feature type="region of interest" description="Disordered" evidence="1">
    <location>
        <begin position="1"/>
        <end position="27"/>
    </location>
</feature>
<evidence type="ECO:0000313" key="3">
    <source>
        <dbReference type="Proteomes" id="UP001059041"/>
    </source>
</evidence>
<evidence type="ECO:0000256" key="1">
    <source>
        <dbReference type="SAM" id="MobiDB-lite"/>
    </source>
</evidence>
<sequence length="74" mass="8364">MPAAVQHQRRSSQAARETSVTRTDRVDIPEQLHTPQMLLAILSRVFGFILHCPPLPPEFFFLASLVLSCSNEME</sequence>
<feature type="compositionally biased region" description="Polar residues" evidence="1">
    <location>
        <begin position="11"/>
        <end position="21"/>
    </location>
</feature>
<reference evidence="2" key="1">
    <citation type="submission" date="2021-02" db="EMBL/GenBank/DDBJ databases">
        <title>Comparative genomics reveals that relaxation of natural selection precedes convergent phenotypic evolution of cavefish.</title>
        <authorList>
            <person name="Peng Z."/>
        </authorList>
    </citation>
    <scope>NUCLEOTIDE SEQUENCE</scope>
    <source>
        <tissue evidence="2">Muscle</tissue>
    </source>
</reference>
<gene>
    <name evidence="2" type="ORF">IRJ41_003768</name>
</gene>
<dbReference type="Proteomes" id="UP001059041">
    <property type="component" value="Linkage Group LG2"/>
</dbReference>
<protein>
    <submittedName>
        <fullName evidence="2">Uncharacterized protein</fullName>
    </submittedName>
</protein>